<comment type="caution">
    <text evidence="1">The sequence shown here is derived from an EMBL/GenBank/DDBJ whole genome shotgun (WGS) entry which is preliminary data.</text>
</comment>
<accession>A0AB34R0Q2</accession>
<evidence type="ECO:0000313" key="1">
    <source>
        <dbReference type="EMBL" id="KIO43356.1"/>
    </source>
</evidence>
<organism evidence="1 2">
    <name type="scientific">Sanguibacteroides justesenii</name>
    <dbReference type="NCBI Taxonomy" id="1547597"/>
    <lineage>
        <taxon>Bacteria</taxon>
        <taxon>Pseudomonadati</taxon>
        <taxon>Bacteroidota</taxon>
        <taxon>Bacteroidia</taxon>
        <taxon>Bacteroidales</taxon>
        <taxon>Porphyromonadaceae</taxon>
        <taxon>Sanguibacteroides</taxon>
    </lineage>
</organism>
<dbReference type="EMBL" id="JPIT01000031">
    <property type="protein sequence ID" value="KIO43356.1"/>
    <property type="molecule type" value="Genomic_DNA"/>
</dbReference>
<reference evidence="1 2" key="1">
    <citation type="submission" date="2014-07" db="EMBL/GenBank/DDBJ databases">
        <title>Porphyromonadaceae bacterium OUH 334697 = ATCC BAA-2682 = DSM 28341 draft genome.</title>
        <authorList>
            <person name="Sydenham T.V."/>
            <person name="Hasman H."/>
            <person name="Justesen U.S."/>
        </authorList>
    </citation>
    <scope>NUCLEOTIDE SEQUENCE [LARGE SCALE GENOMIC DNA]</scope>
    <source>
        <strain evidence="1 2">OUH 334697</strain>
    </source>
</reference>
<gene>
    <name evidence="1" type="ORF">IE90_09385</name>
</gene>
<dbReference type="Proteomes" id="UP000031937">
    <property type="component" value="Unassembled WGS sequence"/>
</dbReference>
<sequence>MVYFSKWNRKGYAIFASLRKEVRIATLSIDICKVALGKSSLKGIIVDFSGVSKKIMVKDKREESDGGLKQVCEVVSSCVGAEFPVKHGNEKFNIDGYTCCEQWVYLFCI</sequence>
<protein>
    <submittedName>
        <fullName evidence="1">Uncharacterized protein</fullName>
    </submittedName>
</protein>
<dbReference type="AlphaFoldDB" id="A0AB34R0Q2"/>
<dbReference type="RefSeq" id="WP_041503588.1">
    <property type="nucleotide sequence ID" value="NZ_JPIU01000037.1"/>
</dbReference>
<name>A0AB34R0Q2_9PORP</name>
<evidence type="ECO:0000313" key="2">
    <source>
        <dbReference type="Proteomes" id="UP000031937"/>
    </source>
</evidence>
<proteinExistence type="predicted"/>